<gene>
    <name evidence="5" type="primary">Ervk9_3</name>
    <name evidence="5" type="ORF">CERFAM_R11053</name>
</gene>
<dbReference type="Gene3D" id="2.70.40.10">
    <property type="match status" value="1"/>
</dbReference>
<dbReference type="PANTHER" id="PTHR19422:SF123">
    <property type="entry name" value="RT1 CLASS I, LOCUS CE15"/>
    <property type="match status" value="1"/>
</dbReference>
<dbReference type="Proteomes" id="UP000611277">
    <property type="component" value="Unassembled WGS sequence"/>
</dbReference>
<keyword evidence="6" id="KW-1185">Reference proteome</keyword>
<dbReference type="PROSITE" id="PS50175">
    <property type="entry name" value="ASP_PROT_RETROV"/>
    <property type="match status" value="1"/>
</dbReference>
<dbReference type="GO" id="GO:0006226">
    <property type="term" value="P:dUMP biosynthetic process"/>
    <property type="evidence" value="ECO:0007669"/>
    <property type="project" value="UniProtKB-UniPathway"/>
</dbReference>
<dbReference type="InterPro" id="IPR029054">
    <property type="entry name" value="dUTPase-like"/>
</dbReference>
<feature type="non-terminal residue" evidence="5">
    <location>
        <position position="1"/>
    </location>
</feature>
<feature type="domain" description="Peptidase A2" evidence="4">
    <location>
        <begin position="145"/>
        <end position="159"/>
    </location>
</feature>
<dbReference type="UniPathway" id="UPA00610">
    <property type="reaction ID" value="UER00666"/>
</dbReference>
<dbReference type="Pfam" id="PF00692">
    <property type="entry name" value="dUTPase"/>
    <property type="match status" value="1"/>
</dbReference>
<dbReference type="GO" id="GO:0006508">
    <property type="term" value="P:proteolysis"/>
    <property type="evidence" value="ECO:0007669"/>
    <property type="project" value="UniProtKB-KW"/>
</dbReference>
<keyword evidence="2" id="KW-0064">Aspartyl protease</keyword>
<dbReference type="InterPro" id="IPR001995">
    <property type="entry name" value="Peptidase_A2_cat"/>
</dbReference>
<evidence type="ECO:0000256" key="1">
    <source>
        <dbReference type="ARBA" id="ARBA00022670"/>
    </source>
</evidence>
<dbReference type="CDD" id="cd07557">
    <property type="entry name" value="trimeric_dUTPase"/>
    <property type="match status" value="1"/>
</dbReference>
<name>A0A851SNT3_CERFA</name>
<sequence length="159" mass="17184">RGSLGYDLAAAIDVTLADNKVCKIPTGINGPIYDENSALGALLLSRSSAGLVGLIVLPGVIDADYTGEIMICAYALTPPLTVKKETRIAQLIIYWKYPIEMDIFQEAPICGIKGFGSTGNIANLVQKMNHRLITNISQQNMTRRLQVMMDTGANVTIID</sequence>
<dbReference type="InterPro" id="IPR033704">
    <property type="entry name" value="dUTPase_trimeric"/>
</dbReference>
<comment type="caution">
    <text evidence="5">The sequence shown here is derived from an EMBL/GenBank/DDBJ whole genome shotgun (WGS) entry which is preliminary data.</text>
</comment>
<organism evidence="5 6">
    <name type="scientific">Certhia familiaris</name>
    <name type="common">Eurasian treecreeper</name>
    <dbReference type="NCBI Taxonomy" id="73333"/>
    <lineage>
        <taxon>Eukaryota</taxon>
        <taxon>Metazoa</taxon>
        <taxon>Chordata</taxon>
        <taxon>Craniata</taxon>
        <taxon>Vertebrata</taxon>
        <taxon>Euteleostomi</taxon>
        <taxon>Archelosauria</taxon>
        <taxon>Archosauria</taxon>
        <taxon>Dinosauria</taxon>
        <taxon>Saurischia</taxon>
        <taxon>Theropoda</taxon>
        <taxon>Coelurosauria</taxon>
        <taxon>Aves</taxon>
        <taxon>Neognathae</taxon>
        <taxon>Neoaves</taxon>
        <taxon>Telluraves</taxon>
        <taxon>Australaves</taxon>
        <taxon>Passeriformes</taxon>
        <taxon>Certhiidae</taxon>
        <taxon>Certhiinae</taxon>
        <taxon>Certhia</taxon>
    </lineage>
</organism>
<dbReference type="AlphaFoldDB" id="A0A851SNT3"/>
<protein>
    <submittedName>
        <fullName evidence="5">POK9 protein</fullName>
    </submittedName>
</protein>
<dbReference type="SUPFAM" id="SSF51283">
    <property type="entry name" value="dUTPase-like"/>
    <property type="match status" value="1"/>
</dbReference>
<dbReference type="EMBL" id="WBNC01027935">
    <property type="protein sequence ID" value="NXD04685.1"/>
    <property type="molecule type" value="Genomic_DNA"/>
</dbReference>
<dbReference type="PANTHER" id="PTHR19422">
    <property type="entry name" value="GAG RETROVIRAL POLYPROTEIN"/>
    <property type="match status" value="1"/>
</dbReference>
<evidence type="ECO:0000313" key="5">
    <source>
        <dbReference type="EMBL" id="NXD04685.1"/>
    </source>
</evidence>
<evidence type="ECO:0000256" key="3">
    <source>
        <dbReference type="ARBA" id="ARBA00022801"/>
    </source>
</evidence>
<evidence type="ECO:0000313" key="6">
    <source>
        <dbReference type="Proteomes" id="UP000611277"/>
    </source>
</evidence>
<evidence type="ECO:0000259" key="4">
    <source>
        <dbReference type="PROSITE" id="PS50175"/>
    </source>
</evidence>
<evidence type="ECO:0000256" key="2">
    <source>
        <dbReference type="ARBA" id="ARBA00022750"/>
    </source>
</evidence>
<accession>A0A851SNT3</accession>
<reference evidence="5" key="1">
    <citation type="submission" date="2019-09" db="EMBL/GenBank/DDBJ databases">
        <title>Bird 10,000 Genomes (B10K) Project - Family phase.</title>
        <authorList>
            <person name="Zhang G."/>
        </authorList>
    </citation>
    <scope>NUCLEOTIDE SEQUENCE</scope>
    <source>
        <strain evidence="5">OUT-0039</strain>
        <tissue evidence="5">Muscle</tissue>
    </source>
</reference>
<feature type="non-terminal residue" evidence="5">
    <location>
        <position position="159"/>
    </location>
</feature>
<dbReference type="InterPro" id="IPR051592">
    <property type="entry name" value="HERV-K_Pro_peptidase_A2"/>
</dbReference>
<keyword evidence="3" id="KW-0378">Hydrolase</keyword>
<dbReference type="InterPro" id="IPR036157">
    <property type="entry name" value="dUTPase-like_sf"/>
</dbReference>
<proteinExistence type="predicted"/>
<keyword evidence="1" id="KW-0645">Protease</keyword>
<dbReference type="GO" id="GO:0004190">
    <property type="term" value="F:aspartic-type endopeptidase activity"/>
    <property type="evidence" value="ECO:0007669"/>
    <property type="project" value="UniProtKB-KW"/>
</dbReference>